<name>L7PH83_9ACTN</name>
<accession>L7PH83</accession>
<sequence>MRPRDAGSRRWAGRRGGPAMAEQTVTIAGGGIGGLALGVALRRSGLPVTVVERAAAVKDAGAGLVLYPNALHALERIDGALAGAVRAAGHVPEPDEVRPVLDTAGSVVSTDPVGELAARFGAPQVSLLRTTLQSLLLRHAVDAGVRILHGTSVTGCTDRGDEVEAALSGGDTLTGAALIGADGLHSVVRRCLLGQEPPRYCGYTTLRGRSPAPREYPHGFIVTGVGVGVFAAPIGPGRLYWTAKVAAPAGTWPAKPPGRAWADLLALMADWHPALVDVVRRTDPDAPVVVTDINDRVPVTGWSRGRVGLLGDAAHPMSPGAGQGAGMALEDAAVLGDLLGPGADVPEALRRYAGRRAPRTAAVVRLSRLRDHVVHGERGEFSTHDEELTDLFGWRAASSLATE</sequence>
<evidence type="ECO:0000256" key="2">
    <source>
        <dbReference type="ARBA" id="ARBA00022630"/>
    </source>
</evidence>
<gene>
    <name evidence="6" type="primary">stnH3</name>
</gene>
<evidence type="ECO:0000313" key="6">
    <source>
        <dbReference type="EMBL" id="AFW04593.1"/>
    </source>
</evidence>
<keyword evidence="4" id="KW-0560">Oxidoreductase</keyword>
<evidence type="ECO:0000256" key="3">
    <source>
        <dbReference type="ARBA" id="ARBA00022827"/>
    </source>
</evidence>
<dbReference type="Gene3D" id="3.50.50.60">
    <property type="entry name" value="FAD/NAD(P)-binding domain"/>
    <property type="match status" value="1"/>
</dbReference>
<protein>
    <submittedName>
        <fullName evidence="6">FAD-dependent oxidoreductase</fullName>
    </submittedName>
</protein>
<dbReference type="SUPFAM" id="SSF51905">
    <property type="entry name" value="FAD/NAD(P)-binding domain"/>
    <property type="match status" value="1"/>
</dbReference>
<reference evidence="6" key="1">
    <citation type="journal article" date="2013" name="J. Am. Chem. Soc.">
        <title>Characterization of streptonigrin biosynthesis reveals a cryptic carboxyl methylation and an unusual oxidative cleavage of a N-C bond.</title>
        <authorList>
            <person name="Xu F."/>
            <person name="Kong D."/>
            <person name="He X."/>
            <person name="Zhang Z."/>
            <person name="Han M."/>
            <person name="Xie X."/>
            <person name="Wang P."/>
            <person name="Cheng H."/>
            <person name="Tao M."/>
            <person name="Zhang L."/>
            <person name="Deng Z."/>
            <person name="Lin S."/>
        </authorList>
    </citation>
    <scope>NUCLEOTIDE SEQUENCE</scope>
    <source>
        <strain evidence="6">CGMCC 4.1223</strain>
    </source>
</reference>
<keyword evidence="2" id="KW-0285">Flavoprotein</keyword>
<dbReference type="GO" id="GO:0016491">
    <property type="term" value="F:oxidoreductase activity"/>
    <property type="evidence" value="ECO:0007669"/>
    <property type="project" value="UniProtKB-KW"/>
</dbReference>
<dbReference type="PANTHER" id="PTHR46496">
    <property type="match status" value="1"/>
</dbReference>
<dbReference type="Pfam" id="PF01494">
    <property type="entry name" value="FAD_binding_3"/>
    <property type="match status" value="1"/>
</dbReference>
<dbReference type="InterPro" id="IPR002938">
    <property type="entry name" value="FAD-bd"/>
</dbReference>
<evidence type="ECO:0000256" key="4">
    <source>
        <dbReference type="ARBA" id="ARBA00023002"/>
    </source>
</evidence>
<dbReference type="EMBL" id="JQ414024">
    <property type="protein sequence ID" value="AFW04593.1"/>
    <property type="molecule type" value="Genomic_DNA"/>
</dbReference>
<dbReference type="GO" id="GO:0071949">
    <property type="term" value="F:FAD binding"/>
    <property type="evidence" value="ECO:0007669"/>
    <property type="project" value="InterPro"/>
</dbReference>
<dbReference type="AlphaFoldDB" id="L7PH83"/>
<organism evidence="6">
    <name type="scientific">Streptomyces albus</name>
    <dbReference type="NCBI Taxonomy" id="1888"/>
    <lineage>
        <taxon>Bacteria</taxon>
        <taxon>Bacillati</taxon>
        <taxon>Actinomycetota</taxon>
        <taxon>Actinomycetes</taxon>
        <taxon>Kitasatosporales</taxon>
        <taxon>Streptomycetaceae</taxon>
        <taxon>Streptomyces</taxon>
    </lineage>
</organism>
<comment type="cofactor">
    <cofactor evidence="1">
        <name>FAD</name>
        <dbReference type="ChEBI" id="CHEBI:57692"/>
    </cofactor>
</comment>
<evidence type="ECO:0000256" key="1">
    <source>
        <dbReference type="ARBA" id="ARBA00001974"/>
    </source>
</evidence>
<evidence type="ECO:0000259" key="5">
    <source>
        <dbReference type="Pfam" id="PF01494"/>
    </source>
</evidence>
<feature type="domain" description="FAD-binding" evidence="5">
    <location>
        <begin position="24"/>
        <end position="366"/>
    </location>
</feature>
<dbReference type="PRINTS" id="PR00420">
    <property type="entry name" value="RNGMNOXGNASE"/>
</dbReference>
<dbReference type="InterPro" id="IPR036188">
    <property type="entry name" value="FAD/NAD-bd_sf"/>
</dbReference>
<keyword evidence="3" id="KW-0274">FAD</keyword>
<proteinExistence type="predicted"/>
<dbReference type="PANTHER" id="PTHR46496:SF1">
    <property type="entry name" value="ZEAXANTHIN EPOXIDASE, CHLOROPLASTIC"/>
    <property type="match status" value="1"/>
</dbReference>